<dbReference type="GO" id="GO:0016787">
    <property type="term" value="F:hydrolase activity"/>
    <property type="evidence" value="ECO:0007669"/>
    <property type="project" value="UniProtKB-KW"/>
</dbReference>
<feature type="compositionally biased region" description="Low complexity" evidence="1">
    <location>
        <begin position="67"/>
        <end position="86"/>
    </location>
</feature>
<dbReference type="AlphaFoldDB" id="A0A8H5TRT7"/>
<keyword evidence="2" id="KW-0472">Membrane</keyword>
<accession>A0A8H5TRT7</accession>
<feature type="compositionally biased region" description="Polar residues" evidence="1">
    <location>
        <begin position="114"/>
        <end position="138"/>
    </location>
</feature>
<evidence type="ECO:0000256" key="2">
    <source>
        <dbReference type="SAM" id="Phobius"/>
    </source>
</evidence>
<feature type="transmembrane region" description="Helical" evidence="2">
    <location>
        <begin position="213"/>
        <end position="237"/>
    </location>
</feature>
<keyword evidence="4" id="KW-1185">Reference proteome</keyword>
<feature type="region of interest" description="Disordered" evidence="1">
    <location>
        <begin position="332"/>
        <end position="365"/>
    </location>
</feature>
<comment type="caution">
    <text evidence="3">The sequence shown here is derived from an EMBL/GenBank/DDBJ whole genome shotgun (WGS) entry which is preliminary data.</text>
</comment>
<organism evidence="3 4">
    <name type="scientific">Fusarium heterosporum</name>
    <dbReference type="NCBI Taxonomy" id="42747"/>
    <lineage>
        <taxon>Eukaryota</taxon>
        <taxon>Fungi</taxon>
        <taxon>Dikarya</taxon>
        <taxon>Ascomycota</taxon>
        <taxon>Pezizomycotina</taxon>
        <taxon>Sordariomycetes</taxon>
        <taxon>Hypocreomycetidae</taxon>
        <taxon>Hypocreales</taxon>
        <taxon>Nectriaceae</taxon>
        <taxon>Fusarium</taxon>
        <taxon>Fusarium heterosporum species complex</taxon>
    </lineage>
</organism>
<reference evidence="3 4" key="1">
    <citation type="submission" date="2020-05" db="EMBL/GenBank/DDBJ databases">
        <title>Identification and distribution of gene clusters putatively required for synthesis of sphingolipid metabolism inhibitors in phylogenetically diverse species of the filamentous fungus Fusarium.</title>
        <authorList>
            <person name="Kim H.-S."/>
            <person name="Busman M."/>
            <person name="Brown D.W."/>
            <person name="Divon H."/>
            <person name="Uhlig S."/>
            <person name="Proctor R.H."/>
        </authorList>
    </citation>
    <scope>NUCLEOTIDE SEQUENCE [LARGE SCALE GENOMIC DNA]</scope>
    <source>
        <strain evidence="3 4">NRRL 20693</strain>
    </source>
</reference>
<keyword evidence="2" id="KW-0812">Transmembrane</keyword>
<evidence type="ECO:0000313" key="3">
    <source>
        <dbReference type="EMBL" id="KAF5674024.1"/>
    </source>
</evidence>
<proteinExistence type="predicted"/>
<feature type="region of interest" description="Disordered" evidence="1">
    <location>
        <begin position="273"/>
        <end position="307"/>
    </location>
</feature>
<dbReference type="OrthoDB" id="5431298at2759"/>
<gene>
    <name evidence="3" type="ORF">FHETE_3084</name>
</gene>
<feature type="region of interest" description="Disordered" evidence="1">
    <location>
        <begin position="60"/>
        <end position="86"/>
    </location>
</feature>
<name>A0A8H5TRT7_FUSHE</name>
<feature type="region of interest" description="Disordered" evidence="1">
    <location>
        <begin position="100"/>
        <end position="141"/>
    </location>
</feature>
<keyword evidence="3" id="KW-0378">Hydrolase</keyword>
<dbReference type="EMBL" id="JAAGWQ010000050">
    <property type="protein sequence ID" value="KAF5674024.1"/>
    <property type="molecule type" value="Genomic_DNA"/>
</dbReference>
<keyword evidence="2" id="KW-1133">Transmembrane helix</keyword>
<protein>
    <submittedName>
        <fullName evidence="3">Fatty-acid amide hydrolase</fullName>
    </submittedName>
</protein>
<evidence type="ECO:0000313" key="4">
    <source>
        <dbReference type="Proteomes" id="UP000567885"/>
    </source>
</evidence>
<evidence type="ECO:0000256" key="1">
    <source>
        <dbReference type="SAM" id="MobiDB-lite"/>
    </source>
</evidence>
<dbReference type="Proteomes" id="UP000567885">
    <property type="component" value="Unassembled WGS sequence"/>
</dbReference>
<feature type="compositionally biased region" description="Polar residues" evidence="1">
    <location>
        <begin position="353"/>
        <end position="365"/>
    </location>
</feature>
<sequence>MTNTKVVRSGEDCDADQEYYKCSHFDFDFDGCCSHDPCIKPRGCRDNSVFIDTSLLPLFPTTDMPDTETATSESTATESATESTFTTDRFTRETTLVTRRRLATTSMEGDNEGTETSSPQRHTAPSKTMTDSGTTRTIPNPNRVTVTRVTLVPTSKLPPTSVEGEPLAPGTVTATDVFTYSTTSFETTPTGFATETSTPIPSVEDNHSGSPPIGLIVGAVVGGVVALVLVALAVMMIRRRKHNRELWVNGAGQYCYEEKEEKGYLKRMLSRNTTQRSQDPFAPFGGRIDRVDDPQRPPSGTFEMDGTSTVPVELPAVTFSDAKVKESRPVGHMNATSAGHPEPAGYVAPTRYPTANGSSTDPRANLNASLEDRQQKQFVNHWNQYRALGEGAPQN</sequence>